<dbReference type="AlphaFoldDB" id="A0A7S1SF48"/>
<evidence type="ECO:0008006" key="3">
    <source>
        <dbReference type="Google" id="ProtNLM"/>
    </source>
</evidence>
<feature type="region of interest" description="Disordered" evidence="1">
    <location>
        <begin position="197"/>
        <end position="244"/>
    </location>
</feature>
<dbReference type="PANTHER" id="PTHR12775:SF0">
    <property type="entry name" value="REPLICATION TERMINATION FACTOR 2"/>
    <property type="match status" value="1"/>
</dbReference>
<sequence>MGGDGGQVIDRGTMVKTKGWGFTKGAGDRYANSLGEMANYVQMVHEDRGLGPVERQRTRMTICRLSQEQLREPVVACRLGNLYNKEAVIAALLSKSIPAELSHIRALKDVKLCLLSWKEAENENGLRRMICPVTRQDLDDGAARAVLIWPTGAVVAAKAQKELKLSECPVTGHPFDREKDVIPLAPNKEELEALQAKLPQRKRKAASSSEAQPVVESSSREPAAPEKAQKAAASKEEPKYNAAKSEAYKSLFSKDVKEGFTGTYDPMGTPCYNRGSRIV</sequence>
<dbReference type="GO" id="GO:0006274">
    <property type="term" value="P:DNA replication termination"/>
    <property type="evidence" value="ECO:0007669"/>
    <property type="project" value="TreeGrafter"/>
</dbReference>
<name>A0A7S1SF48_ALECA</name>
<dbReference type="PANTHER" id="PTHR12775">
    <property type="entry name" value="PROTEIN C20ORF43 HOMOLOG"/>
    <property type="match status" value="1"/>
</dbReference>
<evidence type="ECO:0000256" key="1">
    <source>
        <dbReference type="SAM" id="MobiDB-lite"/>
    </source>
</evidence>
<reference evidence="2" key="1">
    <citation type="submission" date="2021-01" db="EMBL/GenBank/DDBJ databases">
        <authorList>
            <person name="Corre E."/>
            <person name="Pelletier E."/>
            <person name="Niang G."/>
            <person name="Scheremetjew M."/>
            <person name="Finn R."/>
            <person name="Kale V."/>
            <person name="Holt S."/>
            <person name="Cochrane G."/>
            <person name="Meng A."/>
            <person name="Brown T."/>
            <person name="Cohen L."/>
        </authorList>
    </citation>
    <scope>NUCLEOTIDE SEQUENCE</scope>
    <source>
        <strain evidence="2">OF101</strain>
    </source>
</reference>
<accession>A0A7S1SF48</accession>
<gene>
    <name evidence="2" type="ORF">ACAT0790_LOCUS69927</name>
</gene>
<dbReference type="EMBL" id="HBGE01117258">
    <property type="protein sequence ID" value="CAD9193150.1"/>
    <property type="molecule type" value="Transcribed_RNA"/>
</dbReference>
<feature type="compositionally biased region" description="Polar residues" evidence="1">
    <location>
        <begin position="206"/>
        <end position="217"/>
    </location>
</feature>
<feature type="region of interest" description="Disordered" evidence="1">
    <location>
        <begin position="259"/>
        <end position="279"/>
    </location>
</feature>
<protein>
    <recommendedName>
        <fullName evidence="3">Replication termination factor 2</fullName>
    </recommendedName>
</protein>
<dbReference type="GO" id="GO:0005634">
    <property type="term" value="C:nucleus"/>
    <property type="evidence" value="ECO:0007669"/>
    <property type="project" value="TreeGrafter"/>
</dbReference>
<dbReference type="InterPro" id="IPR006735">
    <property type="entry name" value="Rtf2"/>
</dbReference>
<dbReference type="Pfam" id="PF04641">
    <property type="entry name" value="Rtf2"/>
    <property type="match status" value="1"/>
</dbReference>
<feature type="compositionally biased region" description="Basic and acidic residues" evidence="1">
    <location>
        <begin position="223"/>
        <end position="239"/>
    </location>
</feature>
<evidence type="ECO:0000313" key="2">
    <source>
        <dbReference type="EMBL" id="CAD9193150.1"/>
    </source>
</evidence>
<proteinExistence type="predicted"/>
<organism evidence="2">
    <name type="scientific">Alexandrium catenella</name>
    <name type="common">Red tide dinoflagellate</name>
    <name type="synonym">Gonyaulax catenella</name>
    <dbReference type="NCBI Taxonomy" id="2925"/>
    <lineage>
        <taxon>Eukaryota</taxon>
        <taxon>Sar</taxon>
        <taxon>Alveolata</taxon>
        <taxon>Dinophyceae</taxon>
        <taxon>Gonyaulacales</taxon>
        <taxon>Pyrocystaceae</taxon>
        <taxon>Alexandrium</taxon>
    </lineage>
</organism>